<sequence>MKVYSYSQARQQLSELLDSADNEEVLIQRRDGSSYLVIPKPVSTSPFAVSGIKTQVSTQDILEAIGESRKHGSTVD</sequence>
<dbReference type="EMBL" id="CBTJ020000020">
    <property type="protein sequence ID" value="CDI01408.1"/>
    <property type="molecule type" value="Genomic_DNA"/>
</dbReference>
<evidence type="ECO:0000256" key="1">
    <source>
        <dbReference type="ARBA" id="ARBA00009981"/>
    </source>
</evidence>
<proteinExistence type="inferred from homology"/>
<dbReference type="RefSeq" id="WP_048670509.1">
    <property type="nucleotide sequence ID" value="NZ_CBTJ020000020.1"/>
</dbReference>
<dbReference type="SUPFAM" id="SSF143120">
    <property type="entry name" value="YefM-like"/>
    <property type="match status" value="1"/>
</dbReference>
<dbReference type="AlphaFoldDB" id="W6MBM8"/>
<dbReference type="OrthoDB" id="370795at2"/>
<comment type="similarity">
    <text evidence="1">Belongs to the phD/YefM antitoxin family.</text>
</comment>
<keyword evidence="3" id="KW-1185">Reference proteome</keyword>
<dbReference type="Gene3D" id="3.40.1620.10">
    <property type="entry name" value="YefM-like domain"/>
    <property type="match status" value="1"/>
</dbReference>
<name>W6MBM8_9GAMM</name>
<dbReference type="InterPro" id="IPR036165">
    <property type="entry name" value="YefM-like_sf"/>
</dbReference>
<protein>
    <submittedName>
        <fullName evidence="2">Prevent-host-death family protein</fullName>
    </submittedName>
</protein>
<reference evidence="2" key="2">
    <citation type="submission" date="2014-03" db="EMBL/GenBank/DDBJ databases">
        <title>Candidatus Competibacter-lineage genomes retrieved from metagenomes reveal functional metabolic diversity.</title>
        <authorList>
            <person name="McIlroy S.J."/>
            <person name="Albertsen M."/>
            <person name="Andresen E.K."/>
            <person name="Saunders A.M."/>
            <person name="Kristiansen R."/>
            <person name="Stokholm-Bjerregaard M."/>
            <person name="Nielsen K.L."/>
            <person name="Nielsen P.H."/>
        </authorList>
    </citation>
    <scope>NUCLEOTIDE SEQUENCE</scope>
    <source>
        <strain evidence="2">Run_A_D11</strain>
    </source>
</reference>
<comment type="caution">
    <text evidence="2">The sequence shown here is derived from an EMBL/GenBank/DDBJ whole genome shotgun (WGS) entry which is preliminary data.</text>
</comment>
<evidence type="ECO:0000313" key="2">
    <source>
        <dbReference type="EMBL" id="CDI01408.1"/>
    </source>
</evidence>
<organism evidence="2 3">
    <name type="scientific">Candidatus Competibacter denitrificans Run_A_D11</name>
    <dbReference type="NCBI Taxonomy" id="1400863"/>
    <lineage>
        <taxon>Bacteria</taxon>
        <taxon>Pseudomonadati</taxon>
        <taxon>Pseudomonadota</taxon>
        <taxon>Gammaproteobacteria</taxon>
        <taxon>Candidatus Competibacteraceae</taxon>
        <taxon>Candidatus Competibacter</taxon>
    </lineage>
</organism>
<dbReference type="Proteomes" id="UP000035760">
    <property type="component" value="Unassembled WGS sequence"/>
</dbReference>
<gene>
    <name evidence="2" type="ORF">BN873_150196</name>
</gene>
<evidence type="ECO:0000313" key="3">
    <source>
        <dbReference type="Proteomes" id="UP000035760"/>
    </source>
</evidence>
<reference evidence="2" key="1">
    <citation type="submission" date="2013-07" db="EMBL/GenBank/DDBJ databases">
        <authorList>
            <person name="McIlroy S."/>
        </authorList>
    </citation>
    <scope>NUCLEOTIDE SEQUENCE [LARGE SCALE GENOMIC DNA]</scope>
    <source>
        <strain evidence="2">Run_A_D11</strain>
    </source>
</reference>
<accession>W6MBM8</accession>
<dbReference type="STRING" id="1400863.BN873_150196"/>